<dbReference type="EMBL" id="CAWYQH010000001">
    <property type="protein sequence ID" value="CAK8672013.1"/>
    <property type="molecule type" value="Genomic_DNA"/>
</dbReference>
<comment type="caution">
    <text evidence="5">The sequence shown here is derived from an EMBL/GenBank/DDBJ whole genome shotgun (WGS) entry which is preliminary data.</text>
</comment>
<evidence type="ECO:0000256" key="4">
    <source>
        <dbReference type="RuleBase" id="RU003452"/>
    </source>
</evidence>
<name>A0ABP0F026_CLALP</name>
<keyword evidence="4" id="KW-0808">Transferase</keyword>
<dbReference type="Pfam" id="PF00797">
    <property type="entry name" value="Acetyltransf_2"/>
    <property type="match status" value="1"/>
</dbReference>
<dbReference type="Proteomes" id="UP001642483">
    <property type="component" value="Unassembled WGS sequence"/>
</dbReference>
<evidence type="ECO:0000313" key="5">
    <source>
        <dbReference type="EMBL" id="CAK8672013.1"/>
    </source>
</evidence>
<accession>A0ABP0F026</accession>
<dbReference type="Gene3D" id="3.30.2140.20">
    <property type="match status" value="1"/>
</dbReference>
<evidence type="ECO:0000256" key="1">
    <source>
        <dbReference type="ARBA" id="ARBA00006547"/>
    </source>
</evidence>
<dbReference type="PANTHER" id="PTHR11786:SF0">
    <property type="entry name" value="ARYLAMINE N-ACETYLTRANSFERASE 4-RELATED"/>
    <property type="match status" value="1"/>
</dbReference>
<dbReference type="SUPFAM" id="SSF54001">
    <property type="entry name" value="Cysteine proteinases"/>
    <property type="match status" value="1"/>
</dbReference>
<protein>
    <recommendedName>
        <fullName evidence="2">arylamine N-acetyltransferase</fullName>
        <ecNumber evidence="2">2.3.1.5</ecNumber>
    </recommendedName>
</protein>
<evidence type="ECO:0000256" key="2">
    <source>
        <dbReference type="ARBA" id="ARBA00012701"/>
    </source>
</evidence>
<organism evidence="5 6">
    <name type="scientific">Clavelina lepadiformis</name>
    <name type="common">Light-bulb sea squirt</name>
    <name type="synonym">Ascidia lepadiformis</name>
    <dbReference type="NCBI Taxonomy" id="159417"/>
    <lineage>
        <taxon>Eukaryota</taxon>
        <taxon>Metazoa</taxon>
        <taxon>Chordata</taxon>
        <taxon>Tunicata</taxon>
        <taxon>Ascidiacea</taxon>
        <taxon>Aplousobranchia</taxon>
        <taxon>Clavelinidae</taxon>
        <taxon>Clavelina</taxon>
    </lineage>
</organism>
<reference evidence="5 6" key="1">
    <citation type="submission" date="2024-02" db="EMBL/GenBank/DDBJ databases">
        <authorList>
            <person name="Daric V."/>
            <person name="Darras S."/>
        </authorList>
    </citation>
    <scope>NUCLEOTIDE SEQUENCE [LARGE SCALE GENOMIC DNA]</scope>
</reference>
<gene>
    <name evidence="5" type="ORF">CVLEPA_LOCUS1022</name>
</gene>
<keyword evidence="3 4" id="KW-0012">Acyltransferase</keyword>
<dbReference type="PANTHER" id="PTHR11786">
    <property type="entry name" value="N-HYDROXYARYLAMINE O-ACETYLTRANSFERASE"/>
    <property type="match status" value="1"/>
</dbReference>
<dbReference type="InterPro" id="IPR001447">
    <property type="entry name" value="Arylamine_N-AcTrfase"/>
</dbReference>
<proteinExistence type="inferred from homology"/>
<evidence type="ECO:0000256" key="3">
    <source>
        <dbReference type="ARBA" id="ARBA00023315"/>
    </source>
</evidence>
<dbReference type="InterPro" id="IPR038765">
    <property type="entry name" value="Papain-like_cys_pep_sf"/>
</dbReference>
<keyword evidence="6" id="KW-1185">Reference proteome</keyword>
<sequence>MLKCPSFNIDTYLERIGYSGSKTPNLENLTKLCWCQATSVPHDTLDIFGGLRKTLNLDKIYNDIVIKYRGGFCYEQNGLFGVLLEALGYSLTLLEGSCFIYSIDQFSSRFDHLLFKVVIDDQAWIVDVGYGMPSFFEPMKFNVMTPQTQMTGIYRFRKGSDCDYYIEKKLKQTFSLNDGKELKRKFKHSKTYSIGDDWELICKFSNTPRQWKDFQVGLDHHLNDDNGFYTNNTFLEIFTERGVFVLWGTKLVEKEFISPMIEKIRCTEMLPENGDEEESKRRIVELMKKRFGVEVDFWPDFKSKNWSRLTFE</sequence>
<comment type="similarity">
    <text evidence="1 4">Belongs to the arylamine N-acetyltransferase family.</text>
</comment>
<dbReference type="InterPro" id="IPR053710">
    <property type="entry name" value="Arylamine_NAT_domain_sf"/>
</dbReference>
<dbReference type="PRINTS" id="PR01543">
    <property type="entry name" value="ANATRNSFRASE"/>
</dbReference>
<dbReference type="EC" id="2.3.1.5" evidence="2"/>
<evidence type="ECO:0000313" key="6">
    <source>
        <dbReference type="Proteomes" id="UP001642483"/>
    </source>
</evidence>